<dbReference type="Pfam" id="PF12705">
    <property type="entry name" value="PDDEXK_1"/>
    <property type="match status" value="1"/>
</dbReference>
<evidence type="ECO:0000256" key="14">
    <source>
        <dbReference type="HAMAP-Rule" id="MF_01452"/>
    </source>
</evidence>
<keyword evidence="13 14" id="KW-0234">DNA repair</keyword>
<evidence type="ECO:0000256" key="9">
    <source>
        <dbReference type="ARBA" id="ARBA00022840"/>
    </source>
</evidence>
<dbReference type="InterPro" id="IPR014140">
    <property type="entry name" value="DNA_helicase_suAddB"/>
</dbReference>
<evidence type="ECO:0000256" key="10">
    <source>
        <dbReference type="ARBA" id="ARBA00023004"/>
    </source>
</evidence>
<comment type="similarity">
    <text evidence="14">Belongs to the helicase family. AddB/RexB type 1 subfamily.</text>
</comment>
<keyword evidence="6 14" id="KW-0378">Hydrolase</keyword>
<dbReference type="Gene3D" id="3.90.320.10">
    <property type="match status" value="1"/>
</dbReference>
<dbReference type="Proteomes" id="UP000019482">
    <property type="component" value="Unassembled WGS sequence"/>
</dbReference>
<evidence type="ECO:0000256" key="13">
    <source>
        <dbReference type="ARBA" id="ARBA00023204"/>
    </source>
</evidence>
<keyword evidence="3 14" id="KW-0479">Metal-binding</keyword>
<feature type="binding site" evidence="14">
    <location>
        <position position="1107"/>
    </location>
    <ligand>
        <name>[4Fe-4S] cluster</name>
        <dbReference type="ChEBI" id="CHEBI:49883"/>
    </ligand>
</feature>
<dbReference type="OrthoDB" id="9758506at2"/>
<keyword evidence="12 14" id="KW-0238">DNA-binding</keyword>
<dbReference type="AlphaFoldDB" id="W6N2D4"/>
<evidence type="ECO:0000259" key="15">
    <source>
        <dbReference type="Pfam" id="PF12705"/>
    </source>
</evidence>
<feature type="domain" description="PD-(D/E)XK endonuclease-like" evidence="15">
    <location>
        <begin position="773"/>
        <end position="1114"/>
    </location>
</feature>
<keyword evidence="4 14" id="KW-0547">Nucleotide-binding</keyword>
<evidence type="ECO:0000313" key="17">
    <source>
        <dbReference type="EMBL" id="CDL90528.1"/>
    </source>
</evidence>
<comment type="miscellaneous">
    <text evidence="14">Despite having conserved helicase domains, this subunit does not have helicase activity.</text>
</comment>
<dbReference type="Gene3D" id="6.10.140.1030">
    <property type="match status" value="1"/>
</dbReference>
<dbReference type="GO" id="GO:0004386">
    <property type="term" value="F:helicase activity"/>
    <property type="evidence" value="ECO:0007669"/>
    <property type="project" value="UniProtKB-KW"/>
</dbReference>
<keyword evidence="2 14" id="KW-0540">Nuclease</keyword>
<evidence type="ECO:0000256" key="4">
    <source>
        <dbReference type="ARBA" id="ARBA00022741"/>
    </source>
</evidence>
<dbReference type="EMBL" id="CBXI010000008">
    <property type="protein sequence ID" value="CDL90528.1"/>
    <property type="molecule type" value="Genomic_DNA"/>
</dbReference>
<evidence type="ECO:0000256" key="5">
    <source>
        <dbReference type="ARBA" id="ARBA00022763"/>
    </source>
</evidence>
<dbReference type="SUPFAM" id="SSF52540">
    <property type="entry name" value="P-loop containing nucleoside triphosphate hydrolases"/>
    <property type="match status" value="1"/>
</dbReference>
<dbReference type="Pfam" id="PF21445">
    <property type="entry name" value="ADDB_N"/>
    <property type="match status" value="1"/>
</dbReference>
<keyword evidence="11 14" id="KW-0411">Iron-sulfur</keyword>
<dbReference type="EC" id="3.1.-.-" evidence="14"/>
<sequence>MGVKFIYGKSGSGKSHYCLQSIKKRIEDNSTNSLILLVPEQFSFQSEKNLIEFAGERSILKAQVLSFRRMADHILDEVGGGINRHINDSGKNILIYKIIEENRDNLKVFKKTSRNQGLVSNMSNTIKELKKYNITADILRGSLDGIENVSLRSKLEDIIVIFSEFQDRLSRAYIDEEDMLSMLAEKLDESKMFSGAEVWVDEFSSFTPQEYTILEKLMRKSSKVNFTLCMDFNDNTGTDLFLPTKLTEKKLLELCEKNNISYEKPVVLNSSPCYKFKDNKELQHLEHYLFSYPYAEYKYNTNNINIFKALNKYTEVSNTANDIIRICRDKKFRFKDVAVVTGDLDGYESIVKAVFNQYDIPYFIDKRRSIDSNPIIVLIISVVEIISKNWSYESVFRYLKTGLLDIELSDIDILENYVLQNGIKGSVWLKEEPWKFKTIYSINEDKENSYMEEFVEKINSIRDRVREPIIRLSQSIKGRKNGEDKCRGLYEFLCDIKIPEKVENIIGKFQQESKLDIANEYSQIWDIVVDTLDQIVDTIGKDSFSLDTFAQVLTSGFKEYEIGVIPPALDQVLVGNVTRIRSHDVRALYIIGVNDGVFPSTIPSNGVITDADREELKERGIEISENARTKAFEEQFLMYTTLTIMDRYIRLSYSMGDDNGKTKRPSIIISRIKKLFPALIEESDVMDQKKFNDINNISVPSGTFNGLIENITKNISSEKLENSIWIDVYRWYSTNKNWNTKLNNVLKGFYYTNEAEITDTSKVRKLYGRHMNMSVSKLEKFVQCPFAYFVQYGLKAKQRKIYNLSPPDLGSFMHSMLEIFSKKLREENLTWRDIDRKWCSEKVSEIIKTTLDNRGESILNSSSRYRHVTRRINRVITRAVWLITEHIKKSKFNPAGYEVSFGNHGDFPPISVKLHSSEDIELVGRVDRIDIMEKDGISYLRVIDYKSGVKEFNISDLYYGLQIQLLVYLDVILDELESKMNKAAIPGGILYFKLDDPIVNGKGNITYNEIEKNIMKSLRMNGLLLDDADIIKDMDNEISGPSNIIPASLKKDGNISSSKSSVATMNQFSILRKYVRKLMAELCERILEGDIEVCPYKDNVRKGCDFCLYSSICQFDTLIKGSRYNNFEKKSTVEIWKEIEQSVNN</sequence>
<evidence type="ECO:0000256" key="2">
    <source>
        <dbReference type="ARBA" id="ARBA00022722"/>
    </source>
</evidence>
<dbReference type="GO" id="GO:0051539">
    <property type="term" value="F:4 iron, 4 sulfur cluster binding"/>
    <property type="evidence" value="ECO:0007669"/>
    <property type="project" value="UniProtKB-KW"/>
</dbReference>
<keyword evidence="1 14" id="KW-0004">4Fe-4S</keyword>
<reference evidence="17 18" key="1">
    <citation type="journal article" date="2015" name="Genome Announc.">
        <title>Draft Genome Sequence of Clostridium tyrobutyricum Strain DIVETGP, Isolated from Cow's Milk for Grana Padano Production.</title>
        <authorList>
            <person name="Soggiu A."/>
            <person name="Piras C."/>
            <person name="Gaiarsa S."/>
            <person name="Sassera D."/>
            <person name="Roncada P."/>
            <person name="Bendixen E."/>
            <person name="Brasca M."/>
            <person name="Bonizzi L."/>
        </authorList>
    </citation>
    <scope>NUCLEOTIDE SEQUENCE [LARGE SCALE GENOMIC DNA]</scope>
    <source>
        <strain evidence="17 18">DIVETGP</strain>
    </source>
</reference>
<evidence type="ECO:0000256" key="12">
    <source>
        <dbReference type="ARBA" id="ARBA00023125"/>
    </source>
</evidence>
<evidence type="ECO:0000256" key="3">
    <source>
        <dbReference type="ARBA" id="ARBA00022723"/>
    </source>
</evidence>
<dbReference type="GO" id="GO:0000724">
    <property type="term" value="P:double-strand break repair via homologous recombination"/>
    <property type="evidence" value="ECO:0007669"/>
    <property type="project" value="UniProtKB-UniRule"/>
</dbReference>
<evidence type="ECO:0000256" key="11">
    <source>
        <dbReference type="ARBA" id="ARBA00023014"/>
    </source>
</evidence>
<evidence type="ECO:0000256" key="7">
    <source>
        <dbReference type="ARBA" id="ARBA00022806"/>
    </source>
</evidence>
<organism evidence="17 18">
    <name type="scientific">Clostridium tyrobutyricum DIVETGP</name>
    <dbReference type="NCBI Taxonomy" id="1408889"/>
    <lineage>
        <taxon>Bacteria</taxon>
        <taxon>Bacillati</taxon>
        <taxon>Bacillota</taxon>
        <taxon>Clostridia</taxon>
        <taxon>Eubacteriales</taxon>
        <taxon>Clostridiaceae</taxon>
        <taxon>Clostridium</taxon>
    </lineage>
</organism>
<evidence type="ECO:0000256" key="8">
    <source>
        <dbReference type="ARBA" id="ARBA00022839"/>
    </source>
</evidence>
<proteinExistence type="inferred from homology"/>
<gene>
    <name evidence="14" type="primary">addB</name>
    <name evidence="17" type="ORF">CTDIVETGP_0598</name>
</gene>
<dbReference type="GO" id="GO:0005524">
    <property type="term" value="F:ATP binding"/>
    <property type="evidence" value="ECO:0007669"/>
    <property type="project" value="UniProtKB-UniRule"/>
</dbReference>
<keyword evidence="18" id="KW-1185">Reference proteome</keyword>
<dbReference type="InterPro" id="IPR049035">
    <property type="entry name" value="ADDB_N"/>
</dbReference>
<comment type="caution">
    <text evidence="17">The sequence shown here is derived from an EMBL/GenBank/DDBJ whole genome shotgun (WGS) entry which is preliminary data.</text>
</comment>
<dbReference type="GO" id="GO:0003690">
    <property type="term" value="F:double-stranded DNA binding"/>
    <property type="evidence" value="ECO:0007669"/>
    <property type="project" value="UniProtKB-UniRule"/>
</dbReference>
<keyword evidence="9 14" id="KW-0067">ATP-binding</keyword>
<keyword evidence="10 14" id="KW-0408">Iron</keyword>
<comment type="cofactor">
    <cofactor evidence="14">
        <name>Mg(2+)</name>
        <dbReference type="ChEBI" id="CHEBI:18420"/>
    </cofactor>
</comment>
<comment type="function">
    <text evidence="14">The heterodimer acts as both an ATP-dependent DNA helicase and an ATP-dependent, dual-direction single-stranded exonuclease. Recognizes the chi site generating a DNA molecule suitable for the initiation of homologous recombination. The AddB subunit has 5' -&gt; 3' nuclease activity but not helicase activity.</text>
</comment>
<accession>W6N2D4</accession>
<keyword evidence="7 14" id="KW-0347">Helicase</keyword>
<dbReference type="GO" id="GO:0046872">
    <property type="term" value="F:metal ion binding"/>
    <property type="evidence" value="ECO:0007669"/>
    <property type="project" value="UniProtKB-KW"/>
</dbReference>
<keyword evidence="5 14" id="KW-0227">DNA damage</keyword>
<dbReference type="RefSeq" id="WP_017894818.1">
    <property type="nucleotide sequence ID" value="NZ_CBXI010000008.1"/>
</dbReference>
<dbReference type="InterPro" id="IPR011604">
    <property type="entry name" value="PDDEXK-like_dom_sf"/>
</dbReference>
<dbReference type="InterPro" id="IPR027417">
    <property type="entry name" value="P-loop_NTPase"/>
</dbReference>
<feature type="binding site" evidence="14">
    <location>
        <position position="1113"/>
    </location>
    <ligand>
        <name>[4Fe-4S] cluster</name>
        <dbReference type="ChEBI" id="CHEBI:49883"/>
    </ligand>
</feature>
<dbReference type="NCBIfam" id="TIGR02773">
    <property type="entry name" value="addB_Gpos"/>
    <property type="match status" value="1"/>
</dbReference>
<dbReference type="InterPro" id="IPR038726">
    <property type="entry name" value="PDDEXK_AddAB-type"/>
</dbReference>
<feature type="binding site" evidence="14">
    <location>
        <position position="1104"/>
    </location>
    <ligand>
        <name>[4Fe-4S] cluster</name>
        <dbReference type="ChEBI" id="CHEBI:49883"/>
    </ligand>
</feature>
<dbReference type="HAMAP" id="MF_01452">
    <property type="entry name" value="AddB_type1"/>
    <property type="match status" value="1"/>
</dbReference>
<dbReference type="Gene3D" id="3.40.50.300">
    <property type="entry name" value="P-loop containing nucleotide triphosphate hydrolases"/>
    <property type="match status" value="3"/>
</dbReference>
<name>W6N2D4_CLOTY</name>
<feature type="binding site" evidence="14">
    <location>
        <position position="784"/>
    </location>
    <ligand>
        <name>[4Fe-4S] cluster</name>
        <dbReference type="ChEBI" id="CHEBI:49883"/>
    </ligand>
</feature>
<evidence type="ECO:0000313" key="18">
    <source>
        <dbReference type="Proteomes" id="UP000019482"/>
    </source>
</evidence>
<evidence type="ECO:0000256" key="1">
    <source>
        <dbReference type="ARBA" id="ARBA00022485"/>
    </source>
</evidence>
<evidence type="ECO:0000259" key="16">
    <source>
        <dbReference type="Pfam" id="PF21445"/>
    </source>
</evidence>
<protein>
    <recommendedName>
        <fullName evidence="14">ATP-dependent helicase/deoxyribonuclease subunit B</fullName>
        <ecNumber evidence="14">3.1.-.-</ecNumber>
    </recommendedName>
    <alternativeName>
        <fullName evidence="14">ATP-dependent helicase/nuclease subunit AddB</fullName>
    </alternativeName>
</protein>
<dbReference type="GeneID" id="29420080"/>
<dbReference type="PANTHER" id="PTHR30591:SF1">
    <property type="entry name" value="RECBCD ENZYME SUBUNIT RECC"/>
    <property type="match status" value="1"/>
</dbReference>
<feature type="domain" description="ATP-dependent helicase/deoxyribonuclease subunit B N-terminal" evidence="16">
    <location>
        <begin position="5"/>
        <end position="286"/>
    </location>
</feature>
<dbReference type="GO" id="GO:0008409">
    <property type="term" value="F:5'-3' exonuclease activity"/>
    <property type="evidence" value="ECO:0007669"/>
    <property type="project" value="UniProtKB-UniRule"/>
</dbReference>
<keyword evidence="8 14" id="KW-0269">Exonuclease</keyword>
<comment type="cofactor">
    <cofactor evidence="14">
        <name>[4Fe-4S] cluster</name>
        <dbReference type="ChEBI" id="CHEBI:49883"/>
    </cofactor>
    <text evidence="14">Binds 1 [4Fe-4S] cluster.</text>
</comment>
<comment type="subunit">
    <text evidence="14">Heterodimer of AddA and AddB.</text>
</comment>
<dbReference type="PANTHER" id="PTHR30591">
    <property type="entry name" value="RECBCD ENZYME SUBUNIT RECC"/>
    <property type="match status" value="1"/>
</dbReference>
<evidence type="ECO:0000256" key="6">
    <source>
        <dbReference type="ARBA" id="ARBA00022801"/>
    </source>
</evidence>